<dbReference type="Gene3D" id="1.10.10.60">
    <property type="entry name" value="Homeodomain-like"/>
    <property type="match status" value="1"/>
</dbReference>
<gene>
    <name evidence="8" type="ORF">RIF29_13723</name>
</gene>
<comment type="similarity">
    <text evidence="2">Belongs to the MYB-CC family.</text>
</comment>
<keyword evidence="4" id="KW-0175">Coiled coil</keyword>
<dbReference type="GO" id="GO:0005634">
    <property type="term" value="C:nucleus"/>
    <property type="evidence" value="ECO:0007669"/>
    <property type="project" value="UniProtKB-SubCell"/>
</dbReference>
<evidence type="ECO:0000256" key="2">
    <source>
        <dbReference type="ARBA" id="ARBA00006783"/>
    </source>
</evidence>
<dbReference type="SUPFAM" id="SSF46689">
    <property type="entry name" value="Homeodomain-like"/>
    <property type="match status" value="1"/>
</dbReference>
<sequence>MGSSRSDGSTSGKERLRWTDELHDRFVEAVNRLRGPDRATPKGILKEMKTMGISELTIYHVKSHLQKYRITKFIPESTTKGGKPEKKSISDVLPNFSSMCALQLNEVLQKQMEVQKHLSDQVEVQRSLKLKIEAQGKYLDSIGQSYQSRTNTRKSLSKTFAAPLPSLSEEHELSLETLPKEGPIPAAKKQKRVAEECVLPTTFELGSSTTPELFNETWNLSWSQLAAACQSPLVPRFLL</sequence>
<feature type="domain" description="HTH myb-type" evidence="7">
    <location>
        <begin position="10"/>
        <end position="73"/>
    </location>
</feature>
<comment type="subcellular location">
    <subcellularLocation>
        <location evidence="1">Nucleus</location>
    </subcellularLocation>
</comment>
<evidence type="ECO:0000256" key="4">
    <source>
        <dbReference type="ARBA" id="ARBA00023054"/>
    </source>
</evidence>
<keyword evidence="9" id="KW-1185">Reference proteome</keyword>
<dbReference type="InterPro" id="IPR006447">
    <property type="entry name" value="Myb_dom_plants"/>
</dbReference>
<dbReference type="EMBL" id="JAYWIO010000002">
    <property type="protein sequence ID" value="KAK7283973.1"/>
    <property type="molecule type" value="Genomic_DNA"/>
</dbReference>
<keyword evidence="5" id="KW-0804">Transcription</keyword>
<keyword evidence="3" id="KW-0805">Transcription regulation</keyword>
<dbReference type="Pfam" id="PF00249">
    <property type="entry name" value="Myb_DNA-binding"/>
    <property type="match status" value="1"/>
</dbReference>
<dbReference type="NCBIfam" id="TIGR01557">
    <property type="entry name" value="myb_SHAQKYF"/>
    <property type="match status" value="1"/>
</dbReference>
<dbReference type="GO" id="GO:0003700">
    <property type="term" value="F:DNA-binding transcription factor activity"/>
    <property type="evidence" value="ECO:0007669"/>
    <property type="project" value="InterPro"/>
</dbReference>
<evidence type="ECO:0000256" key="3">
    <source>
        <dbReference type="ARBA" id="ARBA00023015"/>
    </source>
</evidence>
<dbReference type="Pfam" id="PF14379">
    <property type="entry name" value="Myb_CC_LHEQLE"/>
    <property type="match status" value="1"/>
</dbReference>
<keyword evidence="6" id="KW-0539">Nucleus</keyword>
<dbReference type="AlphaFoldDB" id="A0AAN9IPP9"/>
<evidence type="ECO:0000256" key="1">
    <source>
        <dbReference type="ARBA" id="ARBA00004123"/>
    </source>
</evidence>
<dbReference type="InterPro" id="IPR009057">
    <property type="entry name" value="Homeodomain-like_sf"/>
</dbReference>
<dbReference type="FunFam" id="1.10.10.60:FF:000007">
    <property type="entry name" value="Two-component response regulator"/>
    <property type="match status" value="1"/>
</dbReference>
<evidence type="ECO:0000313" key="8">
    <source>
        <dbReference type="EMBL" id="KAK7283973.1"/>
    </source>
</evidence>
<comment type="caution">
    <text evidence="8">The sequence shown here is derived from an EMBL/GenBank/DDBJ whole genome shotgun (WGS) entry which is preliminary data.</text>
</comment>
<evidence type="ECO:0000256" key="6">
    <source>
        <dbReference type="ARBA" id="ARBA00023242"/>
    </source>
</evidence>
<dbReference type="Proteomes" id="UP001372338">
    <property type="component" value="Unassembled WGS sequence"/>
</dbReference>
<dbReference type="PANTHER" id="PTHR31499:SF79">
    <property type="entry name" value="HTH MYB-TYPE DOMAIN-CONTAINING PROTEIN"/>
    <property type="match status" value="1"/>
</dbReference>
<evidence type="ECO:0000256" key="5">
    <source>
        <dbReference type="ARBA" id="ARBA00023163"/>
    </source>
</evidence>
<name>A0AAN9IPP9_CROPI</name>
<proteinExistence type="inferred from homology"/>
<reference evidence="8 9" key="1">
    <citation type="submission" date="2024-01" db="EMBL/GenBank/DDBJ databases">
        <title>The genomes of 5 underutilized Papilionoideae crops provide insights into root nodulation and disease resistanc.</title>
        <authorList>
            <person name="Yuan L."/>
        </authorList>
    </citation>
    <scope>NUCLEOTIDE SEQUENCE [LARGE SCALE GENOMIC DNA]</scope>
    <source>
        <strain evidence="8">ZHUSHIDOU_FW_LH</strain>
        <tissue evidence="8">Leaf</tissue>
    </source>
</reference>
<organism evidence="8 9">
    <name type="scientific">Crotalaria pallida</name>
    <name type="common">Smooth rattlebox</name>
    <name type="synonym">Crotalaria striata</name>
    <dbReference type="NCBI Taxonomy" id="3830"/>
    <lineage>
        <taxon>Eukaryota</taxon>
        <taxon>Viridiplantae</taxon>
        <taxon>Streptophyta</taxon>
        <taxon>Embryophyta</taxon>
        <taxon>Tracheophyta</taxon>
        <taxon>Spermatophyta</taxon>
        <taxon>Magnoliopsida</taxon>
        <taxon>eudicotyledons</taxon>
        <taxon>Gunneridae</taxon>
        <taxon>Pentapetalae</taxon>
        <taxon>rosids</taxon>
        <taxon>fabids</taxon>
        <taxon>Fabales</taxon>
        <taxon>Fabaceae</taxon>
        <taxon>Papilionoideae</taxon>
        <taxon>50 kb inversion clade</taxon>
        <taxon>genistoids sensu lato</taxon>
        <taxon>core genistoids</taxon>
        <taxon>Crotalarieae</taxon>
        <taxon>Crotalaria</taxon>
    </lineage>
</organism>
<dbReference type="InterPro" id="IPR046955">
    <property type="entry name" value="PHR1-like"/>
</dbReference>
<dbReference type="GO" id="GO:0003677">
    <property type="term" value="F:DNA binding"/>
    <property type="evidence" value="ECO:0007669"/>
    <property type="project" value="InterPro"/>
</dbReference>
<evidence type="ECO:0000313" key="9">
    <source>
        <dbReference type="Proteomes" id="UP001372338"/>
    </source>
</evidence>
<accession>A0AAN9IPP9</accession>
<dbReference type="InterPro" id="IPR025756">
    <property type="entry name" value="Myb_CC_LHEQLE"/>
</dbReference>
<dbReference type="InterPro" id="IPR001005">
    <property type="entry name" value="SANT/Myb"/>
</dbReference>
<protein>
    <recommendedName>
        <fullName evidence="7">HTH myb-type domain-containing protein</fullName>
    </recommendedName>
</protein>
<dbReference type="InterPro" id="IPR017930">
    <property type="entry name" value="Myb_dom"/>
</dbReference>
<evidence type="ECO:0000259" key="7">
    <source>
        <dbReference type="PROSITE" id="PS51294"/>
    </source>
</evidence>
<dbReference type="PROSITE" id="PS51294">
    <property type="entry name" value="HTH_MYB"/>
    <property type="match status" value="1"/>
</dbReference>
<dbReference type="PANTHER" id="PTHR31499">
    <property type="entry name" value="MYB FAMILY TRANSCRIPTION FACTOR PHL11"/>
    <property type="match status" value="1"/>
</dbReference>